<keyword evidence="6" id="KW-0680">Restriction system</keyword>
<dbReference type="InterPro" id="IPR022749">
    <property type="entry name" value="D12N6_MeTrfase_N"/>
</dbReference>
<dbReference type="GO" id="GO:0003677">
    <property type="term" value="F:DNA binding"/>
    <property type="evidence" value="ECO:0007669"/>
    <property type="project" value="InterPro"/>
</dbReference>
<dbReference type="CDD" id="cd02440">
    <property type="entry name" value="AdoMet_MTases"/>
    <property type="match status" value="1"/>
</dbReference>
<dbReference type="GO" id="GO:0009307">
    <property type="term" value="P:DNA restriction-modification system"/>
    <property type="evidence" value="ECO:0007669"/>
    <property type="project" value="UniProtKB-KW"/>
</dbReference>
<feature type="domain" description="N6 adenine-specific DNA methyltransferase N-terminal" evidence="10">
    <location>
        <begin position="22"/>
        <end position="146"/>
    </location>
</feature>
<comment type="similarity">
    <text evidence="1">Belongs to the N(4)/N(6)-methyltransferase family.</text>
</comment>
<evidence type="ECO:0000256" key="7">
    <source>
        <dbReference type="ARBA" id="ARBA00047942"/>
    </source>
</evidence>
<keyword evidence="12" id="KW-1185">Reference proteome</keyword>
<dbReference type="InterPro" id="IPR038333">
    <property type="entry name" value="T1MK-like_N_sf"/>
</dbReference>
<organism evidence="11 12">
    <name type="scientific">Treponema brennaborense (strain DSM 12168 / CIP 105900 / DD5/3)</name>
    <dbReference type="NCBI Taxonomy" id="906968"/>
    <lineage>
        <taxon>Bacteria</taxon>
        <taxon>Pseudomonadati</taxon>
        <taxon>Spirochaetota</taxon>
        <taxon>Spirochaetia</taxon>
        <taxon>Spirochaetales</taxon>
        <taxon>Treponemataceae</taxon>
        <taxon>Treponema</taxon>
    </lineage>
</organism>
<evidence type="ECO:0000256" key="4">
    <source>
        <dbReference type="ARBA" id="ARBA00022679"/>
    </source>
</evidence>
<evidence type="ECO:0000256" key="5">
    <source>
        <dbReference type="ARBA" id="ARBA00022691"/>
    </source>
</evidence>
<evidence type="ECO:0000256" key="2">
    <source>
        <dbReference type="ARBA" id="ARBA00011900"/>
    </source>
</evidence>
<dbReference type="Pfam" id="PF12161">
    <property type="entry name" value="HsdM_N"/>
    <property type="match status" value="1"/>
</dbReference>
<evidence type="ECO:0000256" key="3">
    <source>
        <dbReference type="ARBA" id="ARBA00022603"/>
    </source>
</evidence>
<dbReference type="AlphaFoldDB" id="F4LMV9"/>
<comment type="catalytic activity">
    <reaction evidence="7">
        <text>a 2'-deoxyadenosine in DNA + S-adenosyl-L-methionine = an N(6)-methyl-2'-deoxyadenosine in DNA + S-adenosyl-L-homocysteine + H(+)</text>
        <dbReference type="Rhea" id="RHEA:15197"/>
        <dbReference type="Rhea" id="RHEA-COMP:12418"/>
        <dbReference type="Rhea" id="RHEA-COMP:12419"/>
        <dbReference type="ChEBI" id="CHEBI:15378"/>
        <dbReference type="ChEBI" id="CHEBI:57856"/>
        <dbReference type="ChEBI" id="CHEBI:59789"/>
        <dbReference type="ChEBI" id="CHEBI:90615"/>
        <dbReference type="ChEBI" id="CHEBI:90616"/>
        <dbReference type="EC" id="2.1.1.72"/>
    </reaction>
</comment>
<dbReference type="Gene3D" id="3.40.50.150">
    <property type="entry name" value="Vaccinia Virus protein VP39"/>
    <property type="match status" value="1"/>
</dbReference>
<protein>
    <recommendedName>
        <fullName evidence="2">site-specific DNA-methyltransferase (adenine-specific)</fullName>
        <ecNumber evidence="2">2.1.1.72</ecNumber>
    </recommendedName>
</protein>
<dbReference type="GO" id="GO:0032259">
    <property type="term" value="P:methylation"/>
    <property type="evidence" value="ECO:0007669"/>
    <property type="project" value="UniProtKB-KW"/>
</dbReference>
<evidence type="ECO:0000313" key="12">
    <source>
        <dbReference type="Proteomes" id="UP000006546"/>
    </source>
</evidence>
<evidence type="ECO:0000259" key="10">
    <source>
        <dbReference type="Pfam" id="PF12161"/>
    </source>
</evidence>
<dbReference type="PRINTS" id="PR00507">
    <property type="entry name" value="N12N6MTFRASE"/>
</dbReference>
<dbReference type="SUPFAM" id="SSF53335">
    <property type="entry name" value="S-adenosyl-L-methionine-dependent methyltransferases"/>
    <property type="match status" value="1"/>
</dbReference>
<evidence type="ECO:0000256" key="8">
    <source>
        <dbReference type="SAM" id="Coils"/>
    </source>
</evidence>
<keyword evidence="8" id="KW-0175">Coiled coil</keyword>
<dbReference type="PANTHER" id="PTHR42933:SF4">
    <property type="entry name" value="TYPE I RESTRICTION ENZYME ECOKI METHYLASE SUBUNIT"/>
    <property type="match status" value="1"/>
</dbReference>
<sequence>MNGDALVKSTTKIMFGDAGVSGTAQYMSQLIWILFLKVFDAKEEEWELKKGYVPVIPEGFRFRDWADLRKEDGSKDLANRLTGDKLIQFVNNTLFPFLQGKPVSVNDKEHLFTSDDPKALIVREFMGESQNYMKDGVKLRQLVNEIADIDFDDAGIKHDFNDFYETLLKGLQNGGKATGEFYTPRAITKFICDHVDPKIGERVADFACGTGGFLAEAISHLMAQAKSPKDITTIQNSIYGIEWKQLPYMLATTNMLLHDIDNPDIVHGDGLALNVLNLQPKDKYNCILMNPPFGGEFNKSDLQNFPDDLASSESADLFVARIIYCLEKDGRCGLVLPDGLLFNSDNSKVNLKKKLMTECNLHTIIRLPSSVFAPYTSINTNLLFFDKTGKTEEIWFYRMDMPEGVKHFNKTNPIKREDMKCVDEWWNNRVEIADEKESETSTQTFKAKKYTFAEIEERGFDLDLCGYPEEEDVVLTPEETIKNYKERRESLEAKLDEKLALIMNLLEVK</sequence>
<dbReference type="PROSITE" id="PS00092">
    <property type="entry name" value="N6_MTASE"/>
    <property type="match status" value="1"/>
</dbReference>
<dbReference type="GO" id="GO:0008170">
    <property type="term" value="F:N-methyltransferase activity"/>
    <property type="evidence" value="ECO:0007669"/>
    <property type="project" value="InterPro"/>
</dbReference>
<dbReference type="GO" id="GO:0009007">
    <property type="term" value="F:site-specific DNA-methyltransferase (adenine-specific) activity"/>
    <property type="evidence" value="ECO:0007669"/>
    <property type="project" value="UniProtKB-EC"/>
</dbReference>
<dbReference type="InterPro" id="IPR051537">
    <property type="entry name" value="DNA_Adenine_Mtase"/>
</dbReference>
<dbReference type="RefSeq" id="WP_013759550.1">
    <property type="nucleotide sequence ID" value="NC_015500.1"/>
</dbReference>
<dbReference type="InterPro" id="IPR002052">
    <property type="entry name" value="DNA_methylase_N6_adenine_CS"/>
</dbReference>
<dbReference type="HOGENOM" id="CLU_018284_4_0_12"/>
<evidence type="ECO:0000256" key="1">
    <source>
        <dbReference type="ARBA" id="ARBA00006594"/>
    </source>
</evidence>
<gene>
    <name evidence="11" type="ordered locus">Trebr_2442</name>
</gene>
<dbReference type="InterPro" id="IPR003356">
    <property type="entry name" value="DNA_methylase_A-5"/>
</dbReference>
<name>F4LMV9_TREBD</name>
<dbReference type="Gene3D" id="1.20.1260.30">
    <property type="match status" value="1"/>
</dbReference>
<dbReference type="KEGG" id="tbe:Trebr_2442"/>
<proteinExistence type="inferred from homology"/>
<dbReference type="STRING" id="906968.Trebr_2442"/>
<dbReference type="OrthoDB" id="9814572at2"/>
<keyword evidence="4 11" id="KW-0808">Transferase</keyword>
<dbReference type="InterPro" id="IPR029063">
    <property type="entry name" value="SAM-dependent_MTases_sf"/>
</dbReference>
<dbReference type="EC" id="2.1.1.72" evidence="2"/>
<evidence type="ECO:0000259" key="9">
    <source>
        <dbReference type="Pfam" id="PF02384"/>
    </source>
</evidence>
<feature type="domain" description="DNA methylase adenine-specific" evidence="9">
    <location>
        <begin position="157"/>
        <end position="471"/>
    </location>
</feature>
<reference evidence="12" key="1">
    <citation type="submission" date="2011-04" db="EMBL/GenBank/DDBJ databases">
        <title>The complete genome of Treponema brennaborense DSM 12168.</title>
        <authorList>
            <person name="Lucas S."/>
            <person name="Han J."/>
            <person name="Lapidus A."/>
            <person name="Bruce D."/>
            <person name="Goodwin L."/>
            <person name="Pitluck S."/>
            <person name="Peters L."/>
            <person name="Kyrpides N."/>
            <person name="Mavromatis K."/>
            <person name="Ivanova N."/>
            <person name="Mikhailova N."/>
            <person name="Pagani I."/>
            <person name="Teshima H."/>
            <person name="Detter J.C."/>
            <person name="Tapia R."/>
            <person name="Han C."/>
            <person name="Land M."/>
            <person name="Hauser L."/>
            <person name="Markowitz V."/>
            <person name="Cheng J.-F."/>
            <person name="Hugenholtz P."/>
            <person name="Woyke T."/>
            <person name="Wu D."/>
            <person name="Gronow S."/>
            <person name="Wellnitz S."/>
            <person name="Brambilla E."/>
            <person name="Klenk H.-P."/>
            <person name="Eisen J.A."/>
        </authorList>
    </citation>
    <scope>NUCLEOTIDE SEQUENCE [LARGE SCALE GENOMIC DNA]</scope>
    <source>
        <strain evidence="12">DSM 12168 / CIP 105900 / DD5/3</strain>
    </source>
</reference>
<dbReference type="PANTHER" id="PTHR42933">
    <property type="entry name" value="SLR6095 PROTEIN"/>
    <property type="match status" value="1"/>
</dbReference>
<dbReference type="EMBL" id="CP002696">
    <property type="protein sequence ID" value="AEE17849.1"/>
    <property type="molecule type" value="Genomic_DNA"/>
</dbReference>
<dbReference type="Pfam" id="PF02384">
    <property type="entry name" value="N6_Mtase"/>
    <property type="match status" value="1"/>
</dbReference>
<accession>F4LMV9</accession>
<feature type="coiled-coil region" evidence="8">
    <location>
        <begin position="481"/>
        <end position="508"/>
    </location>
</feature>
<evidence type="ECO:0000313" key="11">
    <source>
        <dbReference type="EMBL" id="AEE17849.1"/>
    </source>
</evidence>
<dbReference type="Proteomes" id="UP000006546">
    <property type="component" value="Chromosome"/>
</dbReference>
<keyword evidence="5" id="KW-0949">S-adenosyl-L-methionine</keyword>
<dbReference type="REBASE" id="35680">
    <property type="entry name" value="M.Tbr12168ORF2442P"/>
</dbReference>
<dbReference type="eggNOG" id="COG0286">
    <property type="taxonomic scope" value="Bacteria"/>
</dbReference>
<keyword evidence="3 11" id="KW-0489">Methyltransferase</keyword>
<evidence type="ECO:0000256" key="6">
    <source>
        <dbReference type="ARBA" id="ARBA00022747"/>
    </source>
</evidence>